<evidence type="ECO:0000313" key="6">
    <source>
        <dbReference type="Proteomes" id="UP000011919"/>
    </source>
</evidence>
<dbReference type="PATRIC" id="fig|1235279.3.peg.724"/>
<protein>
    <submittedName>
        <fullName evidence="5">Ribosomal-protein-serine acetyltransferase</fullName>
        <ecNumber evidence="5">2.3.1.-</ecNumber>
    </submittedName>
</protein>
<comment type="caution">
    <text evidence="5">The sequence shown here is derived from an EMBL/GenBank/DDBJ whole genome shotgun (WGS) entry which is preliminary data.</text>
</comment>
<keyword evidence="1 5" id="KW-0808">Transferase</keyword>
<dbReference type="RefSeq" id="WP_008297482.1">
    <property type="nucleotide sequence ID" value="NZ_AOFT01000003.1"/>
</dbReference>
<evidence type="ECO:0000259" key="4">
    <source>
        <dbReference type="PROSITE" id="PS51186"/>
    </source>
</evidence>
<dbReference type="SUPFAM" id="SSF55729">
    <property type="entry name" value="Acyl-CoA N-acyltransferases (Nat)"/>
    <property type="match status" value="1"/>
</dbReference>
<dbReference type="GO" id="GO:0005737">
    <property type="term" value="C:cytoplasm"/>
    <property type="evidence" value="ECO:0007669"/>
    <property type="project" value="TreeGrafter"/>
</dbReference>
<dbReference type="PANTHER" id="PTHR43792">
    <property type="entry name" value="GNAT FAMILY, PUTATIVE (AFU_ORTHOLOGUE AFUA_3G00765)-RELATED-RELATED"/>
    <property type="match status" value="1"/>
</dbReference>
<evidence type="ECO:0000256" key="2">
    <source>
        <dbReference type="ARBA" id="ARBA00023315"/>
    </source>
</evidence>
<evidence type="ECO:0000256" key="1">
    <source>
        <dbReference type="ARBA" id="ARBA00022679"/>
    </source>
</evidence>
<dbReference type="OrthoDB" id="9801656at2"/>
<dbReference type="Pfam" id="PF13302">
    <property type="entry name" value="Acetyltransf_3"/>
    <property type="match status" value="1"/>
</dbReference>
<keyword evidence="6" id="KW-1185">Reference proteome</keyword>
<accession>M7P987</accession>
<dbReference type="Proteomes" id="UP000011919">
    <property type="component" value="Unassembled WGS sequence"/>
</dbReference>
<evidence type="ECO:0000256" key="3">
    <source>
        <dbReference type="ARBA" id="ARBA00038502"/>
    </source>
</evidence>
<feature type="domain" description="N-acetyltransferase" evidence="4">
    <location>
        <begin position="3"/>
        <end position="170"/>
    </location>
</feature>
<dbReference type="eggNOG" id="COG1670">
    <property type="taxonomic scope" value="Bacteria"/>
</dbReference>
<organism evidence="5 6">
    <name type="scientific">Bhargavaea cecembensis DSE10</name>
    <dbReference type="NCBI Taxonomy" id="1235279"/>
    <lineage>
        <taxon>Bacteria</taxon>
        <taxon>Bacillati</taxon>
        <taxon>Bacillota</taxon>
        <taxon>Bacilli</taxon>
        <taxon>Bacillales</taxon>
        <taxon>Caryophanaceae</taxon>
        <taxon>Bhargavaea</taxon>
    </lineage>
</organism>
<dbReference type="STRING" id="1235279.C772_00709"/>
<reference evidence="5 6" key="1">
    <citation type="journal article" date="2013" name="Genome Announc.">
        <title>Draft Genome Sequence of Bhargavaea cecembensis Strain DSE10T, Isolated from a Deep-Sea Sediment Sample Collected at a Depth of 5,904 m from the Chagos-Laccadive Ridge System in the Indian Ocean.</title>
        <authorList>
            <person name="Shivaji S."/>
            <person name="Ara S."/>
            <person name="Begum Z."/>
            <person name="Ruth M."/>
            <person name="Singh A."/>
            <person name="Kumar Pinnaka A."/>
        </authorList>
    </citation>
    <scope>NUCLEOTIDE SEQUENCE [LARGE SCALE GENOMIC DNA]</scope>
    <source>
        <strain evidence="5 6">DSE10</strain>
    </source>
</reference>
<dbReference type="InterPro" id="IPR051531">
    <property type="entry name" value="N-acetyltransferase"/>
</dbReference>
<dbReference type="PANTHER" id="PTHR43792:SF8">
    <property type="entry name" value="[RIBOSOMAL PROTEIN US5]-ALANINE N-ACETYLTRANSFERASE"/>
    <property type="match status" value="1"/>
</dbReference>
<keyword evidence="2 5" id="KW-0012">Acyltransferase</keyword>
<dbReference type="GO" id="GO:0008999">
    <property type="term" value="F:protein-N-terminal-alanine acetyltransferase activity"/>
    <property type="evidence" value="ECO:0007669"/>
    <property type="project" value="TreeGrafter"/>
</dbReference>
<dbReference type="InterPro" id="IPR016181">
    <property type="entry name" value="Acyl_CoA_acyltransferase"/>
</dbReference>
<proteinExistence type="inferred from homology"/>
<name>M7P987_9BACL</name>
<dbReference type="InterPro" id="IPR000182">
    <property type="entry name" value="GNAT_dom"/>
</dbReference>
<dbReference type="AlphaFoldDB" id="M7P987"/>
<comment type="similarity">
    <text evidence="3">Belongs to the acetyltransferase family. RimJ subfamily.</text>
</comment>
<dbReference type="EMBL" id="AOFT01000003">
    <property type="protein sequence ID" value="EMR07064.1"/>
    <property type="molecule type" value="Genomic_DNA"/>
</dbReference>
<sequence length="170" mass="19122">MDIRLEPLRQEDAGRLYAFEAENRAFFETAVPGRGDDYYRYEVFLGRLGDLLEEQAAGASRFFLIKDEGNRILGRMNLTGIDAENGTAELGYRIGKAHGGKGVATLALLELLQLAGGFGVRRIFAKTTTANIGSSKVLEKNGFVHTGTDDREFVMNNQTMRFTHYEWRYQ</sequence>
<dbReference type="PROSITE" id="PS51186">
    <property type="entry name" value="GNAT"/>
    <property type="match status" value="1"/>
</dbReference>
<dbReference type="Gene3D" id="3.40.630.30">
    <property type="match status" value="1"/>
</dbReference>
<dbReference type="EC" id="2.3.1.-" evidence="5"/>
<gene>
    <name evidence="5" type="primary">rimL</name>
    <name evidence="5" type="ORF">C772_00709</name>
</gene>
<evidence type="ECO:0000313" key="5">
    <source>
        <dbReference type="EMBL" id="EMR07064.1"/>
    </source>
</evidence>